<dbReference type="Pfam" id="PF01381">
    <property type="entry name" value="HTH_3"/>
    <property type="match status" value="1"/>
</dbReference>
<proteinExistence type="predicted"/>
<gene>
    <name evidence="3" type="ORF">ACFFGT_25875</name>
</gene>
<dbReference type="CDD" id="cd00093">
    <property type="entry name" value="HTH_XRE"/>
    <property type="match status" value="1"/>
</dbReference>
<dbReference type="InterPro" id="IPR001387">
    <property type="entry name" value="Cro/C1-type_HTH"/>
</dbReference>
<comment type="caution">
    <text evidence="3">The sequence shown here is derived from an EMBL/GenBank/DDBJ whole genome shotgun (WGS) entry which is preliminary data.</text>
</comment>
<keyword evidence="4" id="KW-1185">Reference proteome</keyword>
<keyword evidence="1" id="KW-0238">DNA-binding</keyword>
<name>A0ABV6LDZ9_9SPHI</name>
<evidence type="ECO:0000256" key="1">
    <source>
        <dbReference type="ARBA" id="ARBA00023125"/>
    </source>
</evidence>
<dbReference type="Proteomes" id="UP001589828">
    <property type="component" value="Unassembled WGS sequence"/>
</dbReference>
<dbReference type="RefSeq" id="WP_377025409.1">
    <property type="nucleotide sequence ID" value="NZ_JBHLTS010000075.1"/>
</dbReference>
<evidence type="ECO:0000313" key="4">
    <source>
        <dbReference type="Proteomes" id="UP001589828"/>
    </source>
</evidence>
<dbReference type="SMART" id="SM00530">
    <property type="entry name" value="HTH_XRE"/>
    <property type="match status" value="1"/>
</dbReference>
<feature type="domain" description="HTH cro/C1-type" evidence="2">
    <location>
        <begin position="7"/>
        <end position="61"/>
    </location>
</feature>
<dbReference type="PANTHER" id="PTHR46797:SF1">
    <property type="entry name" value="METHYLPHOSPHONATE SYNTHASE"/>
    <property type="match status" value="1"/>
</dbReference>
<evidence type="ECO:0000259" key="2">
    <source>
        <dbReference type="PROSITE" id="PS50943"/>
    </source>
</evidence>
<dbReference type="PANTHER" id="PTHR46797">
    <property type="entry name" value="HTH-TYPE TRANSCRIPTIONAL REGULATOR"/>
    <property type="match status" value="1"/>
</dbReference>
<sequence length="97" mass="10949">MDLGSTIKDIRKQKGIRQNALAELCNISQTYLSQIENNQKEPNISTLKEISAQLHIALPILFFLSLNEADIPQSKREVFQIISPTVKTLIKDLIADE</sequence>
<organism evidence="3 4">
    <name type="scientific">Mucilaginibacter angelicae</name>
    <dbReference type="NCBI Taxonomy" id="869718"/>
    <lineage>
        <taxon>Bacteria</taxon>
        <taxon>Pseudomonadati</taxon>
        <taxon>Bacteroidota</taxon>
        <taxon>Sphingobacteriia</taxon>
        <taxon>Sphingobacteriales</taxon>
        <taxon>Sphingobacteriaceae</taxon>
        <taxon>Mucilaginibacter</taxon>
    </lineage>
</organism>
<dbReference type="EMBL" id="JBHLTS010000075">
    <property type="protein sequence ID" value="MFC0517668.1"/>
    <property type="molecule type" value="Genomic_DNA"/>
</dbReference>
<accession>A0ABV6LDZ9</accession>
<dbReference type="InterPro" id="IPR010982">
    <property type="entry name" value="Lambda_DNA-bd_dom_sf"/>
</dbReference>
<protein>
    <submittedName>
        <fullName evidence="3">Helix-turn-helix domain-containing protein</fullName>
    </submittedName>
</protein>
<dbReference type="Gene3D" id="1.10.260.40">
    <property type="entry name" value="lambda repressor-like DNA-binding domains"/>
    <property type="match status" value="1"/>
</dbReference>
<dbReference type="SUPFAM" id="SSF47413">
    <property type="entry name" value="lambda repressor-like DNA-binding domains"/>
    <property type="match status" value="1"/>
</dbReference>
<dbReference type="PROSITE" id="PS50943">
    <property type="entry name" value="HTH_CROC1"/>
    <property type="match status" value="1"/>
</dbReference>
<evidence type="ECO:0000313" key="3">
    <source>
        <dbReference type="EMBL" id="MFC0517668.1"/>
    </source>
</evidence>
<dbReference type="InterPro" id="IPR050807">
    <property type="entry name" value="TransReg_Diox_bact_type"/>
</dbReference>
<reference evidence="3 4" key="1">
    <citation type="submission" date="2024-09" db="EMBL/GenBank/DDBJ databases">
        <authorList>
            <person name="Sun Q."/>
            <person name="Mori K."/>
        </authorList>
    </citation>
    <scope>NUCLEOTIDE SEQUENCE [LARGE SCALE GENOMIC DNA]</scope>
    <source>
        <strain evidence="3 4">NCAIM B.02415</strain>
    </source>
</reference>